<evidence type="ECO:0008006" key="4">
    <source>
        <dbReference type="Google" id="ProtNLM"/>
    </source>
</evidence>
<dbReference type="Gene3D" id="1.25.40.10">
    <property type="entry name" value="Tetratricopeptide repeat domain"/>
    <property type="match status" value="1"/>
</dbReference>
<proteinExistence type="predicted"/>
<organism evidence="2 3">
    <name type="scientific">Gloeothece citriformis (strain PCC 7424)</name>
    <name type="common">Cyanothece sp. (strain PCC 7424)</name>
    <dbReference type="NCBI Taxonomy" id="65393"/>
    <lineage>
        <taxon>Bacteria</taxon>
        <taxon>Bacillati</taxon>
        <taxon>Cyanobacteriota</taxon>
        <taxon>Cyanophyceae</taxon>
        <taxon>Oscillatoriophycideae</taxon>
        <taxon>Chroococcales</taxon>
        <taxon>Aphanothecaceae</taxon>
        <taxon>Gloeothece</taxon>
        <taxon>Gloeothece citriformis</taxon>
    </lineage>
</organism>
<dbReference type="InterPro" id="IPR011990">
    <property type="entry name" value="TPR-like_helical_dom_sf"/>
</dbReference>
<sequence>MYNNVVSAIERQDYQTAQNLLNQIEKEDSENPWFLYYTARLEEATGNLEKAKQNYSELLRQTPNPKIISQARQGIDRIKEQEEYQYQIAKAQRQEILAQIKANSDNNDFALLILEPIENELKKTAAQKFARIMDIDPYTARLQLPSRAWRLYRTGLMGTLSYYQELLTAAEIPCFCVSLPEIKQISVYQIKYFQSLSPRVVGVYETQKGEQHTITFEWNDVSQRVEGLIPIFEECVEMDAKRKLYRKTKTLDYIHICDLHLKKTNSIIRLWDQNYDFQKGVSFSDQPPSTEGKTTHNNWTQLTQYLKQQLPDVSVWSDFTPFAETALNFQEMLKLIEPHLSLFRREETAWDAAFELYSRLALIKK</sequence>
<dbReference type="SUPFAM" id="SSF48452">
    <property type="entry name" value="TPR-like"/>
    <property type="match status" value="1"/>
</dbReference>
<dbReference type="HOGENOM" id="CLU_749331_0_0_3"/>
<protein>
    <recommendedName>
        <fullName evidence="4">Cyclic nucleotide-binding protein</fullName>
    </recommendedName>
</protein>
<evidence type="ECO:0000313" key="3">
    <source>
        <dbReference type="Proteomes" id="UP000002384"/>
    </source>
</evidence>
<dbReference type="KEGG" id="cyc:PCC7424_1174"/>
<feature type="coiled-coil region" evidence="1">
    <location>
        <begin position="7"/>
        <end position="61"/>
    </location>
</feature>
<reference evidence="3" key="1">
    <citation type="journal article" date="2011" name="MBio">
        <title>Novel metabolic attributes of the genus Cyanothece, comprising a group of unicellular nitrogen-fixing Cyanobacteria.</title>
        <authorList>
            <person name="Bandyopadhyay A."/>
            <person name="Elvitigala T."/>
            <person name="Welsh E."/>
            <person name="Stockel J."/>
            <person name="Liberton M."/>
            <person name="Min H."/>
            <person name="Sherman L.A."/>
            <person name="Pakrasi H.B."/>
        </authorList>
    </citation>
    <scope>NUCLEOTIDE SEQUENCE [LARGE SCALE GENOMIC DNA]</scope>
    <source>
        <strain evidence="3">PCC 7424</strain>
    </source>
</reference>
<evidence type="ECO:0000256" key="1">
    <source>
        <dbReference type="SAM" id="Coils"/>
    </source>
</evidence>
<gene>
    <name evidence="2" type="ordered locus">PCC7424_1174</name>
</gene>
<dbReference type="OrthoDB" id="478276at2"/>
<keyword evidence="1" id="KW-0175">Coiled coil</keyword>
<evidence type="ECO:0000313" key="2">
    <source>
        <dbReference type="EMBL" id="ACK69625.1"/>
    </source>
</evidence>
<dbReference type="STRING" id="65393.PCC7424_1174"/>
<name>B7K757_GLOC7</name>
<dbReference type="eggNOG" id="COG4783">
    <property type="taxonomic scope" value="Bacteria"/>
</dbReference>
<dbReference type="RefSeq" id="WP_012598571.1">
    <property type="nucleotide sequence ID" value="NC_011729.1"/>
</dbReference>
<dbReference type="AlphaFoldDB" id="B7K757"/>
<keyword evidence="3" id="KW-1185">Reference proteome</keyword>
<dbReference type="EMBL" id="CP001291">
    <property type="protein sequence ID" value="ACK69625.1"/>
    <property type="molecule type" value="Genomic_DNA"/>
</dbReference>
<dbReference type="Proteomes" id="UP000002384">
    <property type="component" value="Chromosome"/>
</dbReference>
<accession>B7K757</accession>
<dbReference type="Pfam" id="PF14559">
    <property type="entry name" value="TPR_19"/>
    <property type="match status" value="1"/>
</dbReference>